<evidence type="ECO:0000313" key="3">
    <source>
        <dbReference type="EMBL" id="RFT66350.1"/>
    </source>
</evidence>
<dbReference type="STRING" id="1405.B7492_15685"/>
<evidence type="ECO:0000313" key="2">
    <source>
        <dbReference type="EMBL" id="KFM99485.1"/>
    </source>
</evidence>
<dbReference type="PATRIC" id="fig|1405.8.peg.5501"/>
<dbReference type="PANTHER" id="PTHR36839:SF1">
    <property type="entry name" value="METALLO-BETA-LACTAMASE FAMILY PROTEIN (AFU_ORTHOLOGUE AFUA_5G12770)"/>
    <property type="match status" value="1"/>
</dbReference>
<evidence type="ECO:0000313" key="5">
    <source>
        <dbReference type="Proteomes" id="UP000264294"/>
    </source>
</evidence>
<protein>
    <recommendedName>
        <fullName evidence="1">Metallo-beta-lactamase domain-containing protein</fullName>
    </recommendedName>
</protein>
<dbReference type="Proteomes" id="UP000264294">
    <property type="component" value="Unassembled WGS sequence"/>
</dbReference>
<feature type="domain" description="Metallo-beta-lactamase" evidence="1">
    <location>
        <begin position="75"/>
        <end position="245"/>
    </location>
</feature>
<dbReference type="Proteomes" id="UP000029389">
    <property type="component" value="Unassembled WGS sequence"/>
</dbReference>
<dbReference type="SMART" id="SM00849">
    <property type="entry name" value="Lactamase_B"/>
    <property type="match status" value="1"/>
</dbReference>
<dbReference type="RefSeq" id="WP_042984056.1">
    <property type="nucleotide sequence ID" value="NZ_JMQC01000008.1"/>
</dbReference>
<dbReference type="EMBL" id="QVOD01000015">
    <property type="protein sequence ID" value="RFT66350.1"/>
    <property type="molecule type" value="Genomic_DNA"/>
</dbReference>
<dbReference type="SUPFAM" id="SSF56281">
    <property type="entry name" value="Metallo-hydrolase/oxidoreductase"/>
    <property type="match status" value="1"/>
</dbReference>
<evidence type="ECO:0000259" key="1">
    <source>
        <dbReference type="SMART" id="SM00849"/>
    </source>
</evidence>
<dbReference type="EMBL" id="JMQC01000008">
    <property type="protein sequence ID" value="KFM99485.1"/>
    <property type="molecule type" value="Genomic_DNA"/>
</dbReference>
<dbReference type="PANTHER" id="PTHR36839">
    <property type="entry name" value="METALLO-BETA-LACTAMASE FAMILY PROTEIN (AFU_ORTHOLOGUE AFUA_5G12770)"/>
    <property type="match status" value="1"/>
</dbReference>
<dbReference type="InterPro" id="IPR001279">
    <property type="entry name" value="Metallo-B-lactamas"/>
</dbReference>
<dbReference type="AlphaFoldDB" id="A0A090Z536"/>
<reference evidence="2 4" key="1">
    <citation type="submission" date="2014-04" db="EMBL/GenBank/DDBJ databases">
        <authorList>
            <person name="Bishop-Lilly K.A."/>
            <person name="Broomall S.M."/>
            <person name="Chain P.S."/>
            <person name="Chertkov O."/>
            <person name="Coyne S.R."/>
            <person name="Daligault H.E."/>
            <person name="Davenport K.W."/>
            <person name="Erkkila T."/>
            <person name="Frey K.G."/>
            <person name="Gibbons H.S."/>
            <person name="Gu W."/>
            <person name="Jaissle J."/>
            <person name="Johnson S.L."/>
            <person name="Koroleva G.I."/>
            <person name="Ladner J.T."/>
            <person name="Lo C.-C."/>
            <person name="Minogue T.D."/>
            <person name="Munk C."/>
            <person name="Palacios G.F."/>
            <person name="Redden C.L."/>
            <person name="Rosenzweig C.N."/>
            <person name="Scholz M.B."/>
            <person name="Teshima H."/>
            <person name="Xu Y."/>
        </authorList>
    </citation>
    <scope>NUCLEOTIDE SEQUENCE [LARGE SCALE GENOMIC DNA]</scope>
    <source>
        <strain evidence="2 4">BHP</strain>
    </source>
</reference>
<comment type="caution">
    <text evidence="2">The sequence shown here is derived from an EMBL/GenBank/DDBJ whole genome shotgun (WGS) entry which is preliminary data.</text>
</comment>
<proteinExistence type="predicted"/>
<gene>
    <name evidence="3" type="ORF">D0U04_14135</name>
    <name evidence="2" type="ORF">DJ93_5336</name>
</gene>
<evidence type="ECO:0000313" key="4">
    <source>
        <dbReference type="Proteomes" id="UP000029389"/>
    </source>
</evidence>
<dbReference type="InterPro" id="IPR036866">
    <property type="entry name" value="RibonucZ/Hydroxyglut_hydro"/>
</dbReference>
<accession>A0A090Z536</accession>
<keyword evidence="5" id="KW-1185">Reference proteome</keyword>
<organism evidence="2 4">
    <name type="scientific">Bacillus clarus</name>
    <dbReference type="NCBI Taxonomy" id="2338372"/>
    <lineage>
        <taxon>Bacteria</taxon>
        <taxon>Bacillati</taxon>
        <taxon>Bacillota</taxon>
        <taxon>Bacilli</taxon>
        <taxon>Bacillales</taxon>
        <taxon>Bacillaceae</taxon>
        <taxon>Bacillus</taxon>
        <taxon>Bacillus cereus group</taxon>
    </lineage>
</organism>
<dbReference type="Gene3D" id="3.60.15.10">
    <property type="entry name" value="Ribonuclease Z/Hydroxyacylglutathione hydrolase-like"/>
    <property type="match status" value="1"/>
</dbReference>
<name>A0A090Z536_9BACI</name>
<dbReference type="CDD" id="cd07727">
    <property type="entry name" value="YmaE-like_MBL-fold"/>
    <property type="match status" value="1"/>
</dbReference>
<reference evidence="3 5" key="2">
    <citation type="submission" date="2018-08" db="EMBL/GenBank/DDBJ databases">
        <title>Bacillus clarus sp. nov. strain PS00077A.</title>
        <authorList>
            <person name="Mendez Acevedo M."/>
            <person name="Carroll L."/>
            <person name="Mukherjee M."/>
            <person name="Wiedmann M."/>
            <person name="Kovac J."/>
        </authorList>
    </citation>
    <scope>NUCLEOTIDE SEQUENCE [LARGE SCALE GENOMIC DNA]</scope>
    <source>
        <strain evidence="3 5">PS00077A</strain>
    </source>
</reference>
<sequence length="274" mass="31679">MFNYICTTCGVQYPENQEAPSQCKICNEERQYINPLGQSWTTLETMQNSNLYKNEIIKEESGLYSITTKPKFAIGQTAFLIQSKALNIMWDCISYLDDKTIKRIDDLGGIQAIALSHPHYYSTQVKWAETFNVPIYIHEDDKEWVVRPSEQIKFWSGEHLKLSEELTLYRLGGHFKGGTVMHWKDGYEGQGILLSGDIIQVVSDQKWVSFMYSYPNLIPLPADKVRDMAEKVKDIQFNRLYNAFHGVVMEEANKAVQRSAERYIKALQGELFYT</sequence>